<dbReference type="AlphaFoldDB" id="A0A9D1JIF0"/>
<reference evidence="5" key="2">
    <citation type="journal article" date="2021" name="PeerJ">
        <title>Extensive microbial diversity within the chicken gut microbiome revealed by metagenomics and culture.</title>
        <authorList>
            <person name="Gilroy R."/>
            <person name="Ravi A."/>
            <person name="Getino M."/>
            <person name="Pursley I."/>
            <person name="Horton D.L."/>
            <person name="Alikhan N.F."/>
            <person name="Baker D."/>
            <person name="Gharbi K."/>
            <person name="Hall N."/>
            <person name="Watson M."/>
            <person name="Adriaenssens E.M."/>
            <person name="Foster-Nyarko E."/>
            <person name="Jarju S."/>
            <person name="Secka A."/>
            <person name="Antonio M."/>
            <person name="Oren A."/>
            <person name="Chaudhuri R.R."/>
            <person name="La Ragione R."/>
            <person name="Hildebrand F."/>
            <person name="Pallen M.J."/>
        </authorList>
    </citation>
    <scope>NUCLEOTIDE SEQUENCE</scope>
    <source>
        <strain evidence="5">CHK157-1446</strain>
    </source>
</reference>
<evidence type="ECO:0000256" key="1">
    <source>
        <dbReference type="ARBA" id="ARBA00010443"/>
    </source>
</evidence>
<dbReference type="InterPro" id="IPR029044">
    <property type="entry name" value="Nucleotide-diphossugar_trans"/>
</dbReference>
<protein>
    <submittedName>
        <fullName evidence="5">Glucose-1-phosphate adenylyltransferase subunit GlgD</fullName>
        <ecNumber evidence="5">2.7.7.27</ecNumber>
    </submittedName>
</protein>
<sequence length="375" mass="41348">MSYNMTNVLGIIFANSHEECIPELSANRTMASIPFGGRFRLIDFHLSNMVNSGMTRVGVITKSNYQSLIDHIGSARQWDLARTDGGLTILPPYGRTDSGLYTGKLEAIRGALGYITKSPCEYVAITDCNMVYNADFLKLTEAHIESGADITCAAVNAEFTASETADSIIFNAGGNGRVKETIINCARAGNYKMSLNVFLLKKQLLIDLVTDLIPKGKLNFARDILQDMADELDIRVYDYEGYYSKISDLESYYDANMALLDKSNLERLILMKRPIYTKVRDDAPSKYGLNSSVTNSLVADGCIIEGVVENSILFRGVRVEKGAVVRNCILMQDTIVGESTEVSNIITDKEVKIGDMLCISSAEGSPLYIAKRRIL</sequence>
<dbReference type="SUPFAM" id="SSF53448">
    <property type="entry name" value="Nucleotide-diphospho-sugar transferases"/>
    <property type="match status" value="1"/>
</dbReference>
<dbReference type="GO" id="GO:0008878">
    <property type="term" value="F:glucose-1-phosphate adenylyltransferase activity"/>
    <property type="evidence" value="ECO:0007669"/>
    <property type="project" value="UniProtKB-EC"/>
</dbReference>
<organism evidence="5 6">
    <name type="scientific">Candidatus Faeciplasma gallinarum</name>
    <dbReference type="NCBI Taxonomy" id="2840799"/>
    <lineage>
        <taxon>Bacteria</taxon>
        <taxon>Bacillati</taxon>
        <taxon>Bacillota</taxon>
        <taxon>Clostridia</taxon>
        <taxon>Eubacteriales</taxon>
        <taxon>Oscillospiraceae</taxon>
        <taxon>Oscillospiraceae incertae sedis</taxon>
        <taxon>Candidatus Faeciplasma</taxon>
    </lineage>
</organism>
<dbReference type="SUPFAM" id="SSF51161">
    <property type="entry name" value="Trimeric LpxA-like enzymes"/>
    <property type="match status" value="1"/>
</dbReference>
<dbReference type="InterPro" id="IPR011832">
    <property type="entry name" value="GlgDAde_trans"/>
</dbReference>
<evidence type="ECO:0000259" key="3">
    <source>
        <dbReference type="Pfam" id="PF00483"/>
    </source>
</evidence>
<dbReference type="Gene3D" id="3.90.550.10">
    <property type="entry name" value="Spore Coat Polysaccharide Biosynthesis Protein SpsA, Chain A"/>
    <property type="match status" value="1"/>
</dbReference>
<dbReference type="InterPro" id="IPR056818">
    <property type="entry name" value="GlmU/GlgC-like_hexapep"/>
</dbReference>
<feature type="domain" description="Nucleotidyl transferase" evidence="3">
    <location>
        <begin position="24"/>
        <end position="260"/>
    </location>
</feature>
<comment type="caution">
    <text evidence="5">The sequence shown here is derived from an EMBL/GenBank/DDBJ whole genome shotgun (WGS) entry which is preliminary data.</text>
</comment>
<dbReference type="Pfam" id="PF00483">
    <property type="entry name" value="NTP_transferase"/>
    <property type="match status" value="1"/>
</dbReference>
<keyword evidence="2" id="KW-0320">Glycogen biosynthesis</keyword>
<evidence type="ECO:0000256" key="2">
    <source>
        <dbReference type="ARBA" id="ARBA00023056"/>
    </source>
</evidence>
<dbReference type="NCBIfam" id="TIGR02092">
    <property type="entry name" value="glgD"/>
    <property type="match status" value="1"/>
</dbReference>
<name>A0A9D1JIF0_9FIRM</name>
<dbReference type="InterPro" id="IPR005835">
    <property type="entry name" value="NTP_transferase_dom"/>
</dbReference>
<proteinExistence type="inferred from homology"/>
<keyword evidence="5" id="KW-0808">Transferase</keyword>
<feature type="domain" description="Glucose-1-phosphate adenylyltransferase/Bifunctional protein GlmU-like C-terminal hexapeptide" evidence="4">
    <location>
        <begin position="289"/>
        <end position="359"/>
    </location>
</feature>
<dbReference type="PANTHER" id="PTHR43523:SF6">
    <property type="entry name" value="GLYCOGEN BIOSYNTHESIS PROTEIN GLGD"/>
    <property type="match status" value="1"/>
</dbReference>
<accession>A0A9D1JIF0</accession>
<dbReference type="Pfam" id="PF24894">
    <property type="entry name" value="Hexapep_GlmU"/>
    <property type="match status" value="1"/>
</dbReference>
<dbReference type="InterPro" id="IPR011831">
    <property type="entry name" value="ADP-Glc_PPase"/>
</dbReference>
<dbReference type="CDD" id="cd04651">
    <property type="entry name" value="LbH_G1P_AT_C"/>
    <property type="match status" value="1"/>
</dbReference>
<evidence type="ECO:0000313" key="5">
    <source>
        <dbReference type="EMBL" id="HIS24884.1"/>
    </source>
</evidence>
<dbReference type="EC" id="2.7.7.27" evidence="5"/>
<dbReference type="InterPro" id="IPR011004">
    <property type="entry name" value="Trimer_LpxA-like_sf"/>
</dbReference>
<comment type="similarity">
    <text evidence="1">Belongs to the bacterial/plant glucose-1-phosphate adenylyltransferase family.</text>
</comment>
<keyword evidence="5" id="KW-0548">Nucleotidyltransferase</keyword>
<evidence type="ECO:0000313" key="6">
    <source>
        <dbReference type="Proteomes" id="UP000823982"/>
    </source>
</evidence>
<dbReference type="CDD" id="cd02508">
    <property type="entry name" value="ADP_Glucose_PP"/>
    <property type="match status" value="1"/>
</dbReference>
<dbReference type="EMBL" id="DVIR01000056">
    <property type="protein sequence ID" value="HIS24884.1"/>
    <property type="molecule type" value="Genomic_DNA"/>
</dbReference>
<gene>
    <name evidence="5" type="primary">glgD</name>
    <name evidence="5" type="ORF">IAD01_05725</name>
</gene>
<evidence type="ECO:0000259" key="4">
    <source>
        <dbReference type="Pfam" id="PF24894"/>
    </source>
</evidence>
<dbReference type="Proteomes" id="UP000823982">
    <property type="component" value="Unassembled WGS sequence"/>
</dbReference>
<dbReference type="Gene3D" id="2.160.10.10">
    <property type="entry name" value="Hexapeptide repeat proteins"/>
    <property type="match status" value="1"/>
</dbReference>
<dbReference type="GO" id="GO:0005978">
    <property type="term" value="P:glycogen biosynthetic process"/>
    <property type="evidence" value="ECO:0007669"/>
    <property type="project" value="UniProtKB-KW"/>
</dbReference>
<dbReference type="PANTHER" id="PTHR43523">
    <property type="entry name" value="GLUCOSE-1-PHOSPHATE ADENYLYLTRANSFERASE-RELATED"/>
    <property type="match status" value="1"/>
</dbReference>
<reference evidence="5" key="1">
    <citation type="submission" date="2020-10" db="EMBL/GenBank/DDBJ databases">
        <authorList>
            <person name="Gilroy R."/>
        </authorList>
    </citation>
    <scope>NUCLEOTIDE SEQUENCE</scope>
    <source>
        <strain evidence="5">CHK157-1446</strain>
    </source>
</reference>